<sequence>MINKFKTSVLFYLKKSLILALKASHFTVLFLKKVFGKKTILLVSKQQIKSYSIGPAAQIIFLFFVLWIGNIFTRSLGYNSVIESKSVEINNLKKANQQFESEVDSLNLNLQKLNSYFSSISGYNPQGSDTAPNQQNIDKKVNDLFGDISLNKQDREIAIKIADSNLMLDSIKGATIKRITDLEQKLAITGIALVNNKAVLRSRSNNNSDNQNAISLNNKDDLTKRQGGPFQDLRRSFDNISGSKIFGGDNKVSIKNEIEYLANLENFLRHVPLIAPIKDYYVSSGFGKRSDPMRRVLAKHDGMDFVGKSGAKIISPSPGKVLFAGKFSTYGNALIIDHGYGITTRYGHLSKIYVDRGSYVEKNQIVAAQGSTGRSTGQHLHYEVRYKNIPLNPKNFLQAGQEILNSNNS</sequence>
<keyword evidence="4" id="KW-0472">Membrane</keyword>
<evidence type="ECO:0000256" key="4">
    <source>
        <dbReference type="SAM" id="Phobius"/>
    </source>
</evidence>
<name>D9PN47_9ZZZZ</name>
<accession>D9PN47</accession>
<feature type="domain" description="M23ase beta-sheet core" evidence="5">
    <location>
        <begin position="299"/>
        <end position="393"/>
    </location>
</feature>
<evidence type="ECO:0000259" key="5">
    <source>
        <dbReference type="Pfam" id="PF01551"/>
    </source>
</evidence>
<dbReference type="GO" id="GO:0004222">
    <property type="term" value="F:metalloendopeptidase activity"/>
    <property type="evidence" value="ECO:0007669"/>
    <property type="project" value="TreeGrafter"/>
</dbReference>
<feature type="transmembrane region" description="Helical" evidence="4">
    <location>
        <begin position="51"/>
        <end position="72"/>
    </location>
</feature>
<keyword evidence="1" id="KW-0732">Signal</keyword>
<dbReference type="PANTHER" id="PTHR21666">
    <property type="entry name" value="PEPTIDASE-RELATED"/>
    <property type="match status" value="1"/>
</dbReference>
<reference evidence="6" key="1">
    <citation type="submission" date="2010-07" db="EMBL/GenBank/DDBJ databases">
        <authorList>
            <consortium name="CONSOLIDER consortium CSD2007-00005"/>
            <person name="Guazzaroni M.-E."/>
            <person name="Richter M."/>
            <person name="Garcia-Salamanca A."/>
            <person name="Yarza P."/>
            <person name="Ferrer M."/>
        </authorList>
    </citation>
    <scope>NUCLEOTIDE SEQUENCE</scope>
</reference>
<dbReference type="SUPFAM" id="SSF51261">
    <property type="entry name" value="Duplicated hybrid motif"/>
    <property type="match status" value="1"/>
</dbReference>
<keyword evidence="2" id="KW-0175">Coiled coil</keyword>
<dbReference type="Gene3D" id="2.70.70.10">
    <property type="entry name" value="Glucose Permease (Domain IIA)"/>
    <property type="match status" value="1"/>
</dbReference>
<dbReference type="EMBL" id="ADZX01000917">
    <property type="protein sequence ID" value="EFK95018.1"/>
    <property type="molecule type" value="Genomic_DNA"/>
</dbReference>
<feature type="compositionally biased region" description="Low complexity" evidence="3">
    <location>
        <begin position="203"/>
        <end position="217"/>
    </location>
</feature>
<evidence type="ECO:0000256" key="2">
    <source>
        <dbReference type="SAM" id="Coils"/>
    </source>
</evidence>
<dbReference type="InterPro" id="IPR011055">
    <property type="entry name" value="Dup_hybrid_motif"/>
</dbReference>
<dbReference type="InterPro" id="IPR050570">
    <property type="entry name" value="Cell_wall_metabolism_enzyme"/>
</dbReference>
<protein>
    <submittedName>
        <fullName evidence="6">Peptidase M23B</fullName>
    </submittedName>
</protein>
<dbReference type="InterPro" id="IPR016047">
    <property type="entry name" value="M23ase_b-sheet_dom"/>
</dbReference>
<reference evidence="6" key="2">
    <citation type="journal article" date="2011" name="Microb. Ecol.">
        <title>Taxonomic and Functional Metagenomic Profiling of the Microbial Community in the Anoxic Sediment of a Sub-saline Shallow Lake (Laguna de Carrizo, Central Spain).</title>
        <authorList>
            <person name="Ferrer M."/>
            <person name="Guazzaroni M.E."/>
            <person name="Richter M."/>
            <person name="Garcia-Salamanca A."/>
            <person name="Yarza P."/>
            <person name="Suarez-Suarez A."/>
            <person name="Solano J."/>
            <person name="Alcaide M."/>
            <person name="van Dillewijn P."/>
            <person name="Molina-Henares M.A."/>
            <person name="Lopez-Cortes N."/>
            <person name="Al-Ramahi Y."/>
            <person name="Guerrero C."/>
            <person name="Acosta A."/>
            <person name="de Eugenio L.I."/>
            <person name="Martinez V."/>
            <person name="Marques S."/>
            <person name="Rojo F."/>
            <person name="Santero E."/>
            <person name="Genilloud O."/>
            <person name="Perez-Perez J."/>
            <person name="Rossello-Mora R."/>
            <person name="Ramos J.L."/>
        </authorList>
    </citation>
    <scope>NUCLEOTIDE SEQUENCE</scope>
</reference>
<evidence type="ECO:0000313" key="6">
    <source>
        <dbReference type="EMBL" id="EFK95018.1"/>
    </source>
</evidence>
<feature type="region of interest" description="Disordered" evidence="3">
    <location>
        <begin position="203"/>
        <end position="228"/>
    </location>
</feature>
<evidence type="ECO:0000256" key="1">
    <source>
        <dbReference type="ARBA" id="ARBA00022729"/>
    </source>
</evidence>
<keyword evidence="4" id="KW-1133">Transmembrane helix</keyword>
<organism evidence="6">
    <name type="scientific">sediment metagenome</name>
    <dbReference type="NCBI Taxonomy" id="749907"/>
    <lineage>
        <taxon>unclassified sequences</taxon>
        <taxon>metagenomes</taxon>
        <taxon>ecological metagenomes</taxon>
    </lineage>
</organism>
<dbReference type="Pfam" id="PF01551">
    <property type="entry name" value="Peptidase_M23"/>
    <property type="match status" value="1"/>
</dbReference>
<dbReference type="CDD" id="cd12797">
    <property type="entry name" value="M23_peptidase"/>
    <property type="match status" value="1"/>
</dbReference>
<dbReference type="AlphaFoldDB" id="D9PN47"/>
<dbReference type="PANTHER" id="PTHR21666:SF289">
    <property type="entry name" value="L-ALA--D-GLU ENDOPEPTIDASE"/>
    <property type="match status" value="1"/>
</dbReference>
<evidence type="ECO:0000256" key="3">
    <source>
        <dbReference type="SAM" id="MobiDB-lite"/>
    </source>
</evidence>
<keyword evidence="4" id="KW-0812">Transmembrane</keyword>
<feature type="coiled-coil region" evidence="2">
    <location>
        <begin position="82"/>
        <end position="116"/>
    </location>
</feature>
<proteinExistence type="predicted"/>
<gene>
    <name evidence="6" type="ORF">LDC_2976</name>
</gene>
<comment type="caution">
    <text evidence="6">The sequence shown here is derived from an EMBL/GenBank/DDBJ whole genome shotgun (WGS) entry which is preliminary data.</text>
</comment>